<protein>
    <submittedName>
        <fullName evidence="3">Uncharacterized protein</fullName>
    </submittedName>
</protein>
<feature type="transmembrane region" description="Helical" evidence="2">
    <location>
        <begin position="7"/>
        <end position="26"/>
    </location>
</feature>
<keyword evidence="4" id="KW-1185">Reference proteome</keyword>
<evidence type="ECO:0000313" key="3">
    <source>
        <dbReference type="EMBL" id="GFN95344.1"/>
    </source>
</evidence>
<keyword evidence="2" id="KW-0812">Transmembrane</keyword>
<keyword evidence="2" id="KW-0472">Membrane</keyword>
<evidence type="ECO:0000256" key="1">
    <source>
        <dbReference type="SAM" id="MobiDB-lite"/>
    </source>
</evidence>
<dbReference type="EMBL" id="BLXT01002491">
    <property type="protein sequence ID" value="GFN95344.1"/>
    <property type="molecule type" value="Genomic_DNA"/>
</dbReference>
<reference evidence="3 4" key="1">
    <citation type="journal article" date="2021" name="Elife">
        <title>Chloroplast acquisition without the gene transfer in kleptoplastic sea slugs, Plakobranchus ocellatus.</title>
        <authorList>
            <person name="Maeda T."/>
            <person name="Takahashi S."/>
            <person name="Yoshida T."/>
            <person name="Shimamura S."/>
            <person name="Takaki Y."/>
            <person name="Nagai Y."/>
            <person name="Toyoda A."/>
            <person name="Suzuki Y."/>
            <person name="Arimoto A."/>
            <person name="Ishii H."/>
            <person name="Satoh N."/>
            <person name="Nishiyama T."/>
            <person name="Hasebe M."/>
            <person name="Maruyama T."/>
            <person name="Minagawa J."/>
            <person name="Obokata J."/>
            <person name="Shigenobu S."/>
        </authorList>
    </citation>
    <scope>NUCLEOTIDE SEQUENCE [LARGE SCALE GENOMIC DNA]</scope>
</reference>
<name>A0AAV3ZI79_9GAST</name>
<evidence type="ECO:0000313" key="4">
    <source>
        <dbReference type="Proteomes" id="UP000735302"/>
    </source>
</evidence>
<feature type="region of interest" description="Disordered" evidence="1">
    <location>
        <begin position="35"/>
        <end position="62"/>
    </location>
</feature>
<organism evidence="3 4">
    <name type="scientific">Plakobranchus ocellatus</name>
    <dbReference type="NCBI Taxonomy" id="259542"/>
    <lineage>
        <taxon>Eukaryota</taxon>
        <taxon>Metazoa</taxon>
        <taxon>Spiralia</taxon>
        <taxon>Lophotrochozoa</taxon>
        <taxon>Mollusca</taxon>
        <taxon>Gastropoda</taxon>
        <taxon>Heterobranchia</taxon>
        <taxon>Euthyneura</taxon>
        <taxon>Panpulmonata</taxon>
        <taxon>Sacoglossa</taxon>
        <taxon>Placobranchoidea</taxon>
        <taxon>Plakobranchidae</taxon>
        <taxon>Plakobranchus</taxon>
    </lineage>
</organism>
<dbReference type="AlphaFoldDB" id="A0AAV3ZI79"/>
<feature type="transmembrane region" description="Helical" evidence="2">
    <location>
        <begin position="96"/>
        <end position="120"/>
    </location>
</feature>
<feature type="compositionally biased region" description="Gly residues" evidence="1">
    <location>
        <begin position="50"/>
        <end position="62"/>
    </location>
</feature>
<comment type="caution">
    <text evidence="3">The sequence shown here is derived from an EMBL/GenBank/DDBJ whole genome shotgun (WGS) entry which is preliminary data.</text>
</comment>
<sequence length="200" mass="21221">MSWDFRLLFFRFLYLHDTFLLLHLHYQERSGSDGGSGGGWSDSVSHGDGGDGSGDGNGNFGGSGDANEGYSGDYIANGDGSCGDGGGNGRSDGDGVLMAVAVVMVVMLVMIAAIALSMVLEVVVQKASLMMVPTVGGTVNRKSASDLKGVFCHEFELHQRCSGLIEDLQTSDHLDEENTNQARINLSASKSSYPWQQCIE</sequence>
<proteinExistence type="predicted"/>
<gene>
    <name evidence="3" type="ORF">PoB_002185000</name>
</gene>
<dbReference type="Proteomes" id="UP000735302">
    <property type="component" value="Unassembled WGS sequence"/>
</dbReference>
<keyword evidence="2" id="KW-1133">Transmembrane helix</keyword>
<accession>A0AAV3ZI79</accession>
<evidence type="ECO:0000256" key="2">
    <source>
        <dbReference type="SAM" id="Phobius"/>
    </source>
</evidence>